<protein>
    <submittedName>
        <fullName evidence="1">Glutamyl-tRNA(Gln) amidotransferase subunit B, mitochondrial</fullName>
    </submittedName>
</protein>
<keyword evidence="2" id="KW-1185">Reference proteome</keyword>
<gene>
    <name evidence="1" type="ORF">CLIB1444_02S11782</name>
</gene>
<evidence type="ECO:0000313" key="1">
    <source>
        <dbReference type="EMBL" id="CAH6719577.1"/>
    </source>
</evidence>
<accession>A0ACA9Y3T6</accession>
<dbReference type="EMBL" id="CALSDN010000002">
    <property type="protein sequence ID" value="CAH6719577.1"/>
    <property type="molecule type" value="Genomic_DNA"/>
</dbReference>
<dbReference type="Proteomes" id="UP001152531">
    <property type="component" value="Unassembled WGS sequence"/>
</dbReference>
<comment type="caution">
    <text evidence="1">The sequence shown here is derived from an EMBL/GenBank/DDBJ whole genome shotgun (WGS) entry which is preliminary data.</text>
</comment>
<proteinExistence type="predicted"/>
<name>A0ACA9Y3T6_9ASCO</name>
<organism evidence="1 2">
    <name type="scientific">[Candida] jaroonii</name>
    <dbReference type="NCBI Taxonomy" id="467808"/>
    <lineage>
        <taxon>Eukaryota</taxon>
        <taxon>Fungi</taxon>
        <taxon>Dikarya</taxon>
        <taxon>Ascomycota</taxon>
        <taxon>Saccharomycotina</taxon>
        <taxon>Pichiomycetes</taxon>
        <taxon>Debaryomycetaceae</taxon>
        <taxon>Yamadazyma</taxon>
    </lineage>
</organism>
<evidence type="ECO:0000313" key="2">
    <source>
        <dbReference type="Proteomes" id="UP001152531"/>
    </source>
</evidence>
<sequence>MIRRFYSTFDPKYKFKCGLEIHTQLKTKYKLFSLSPTSFNSTPNSKVSYFDLGLPGTQPKLNPEALLLGLKLSVALDCKINDFCQFDRKHYFYIDQPSGYQLTQHFHALSNDGYLTLNSKFDGVDKTINIEQIQLEQDTGKSNYLEYDKKINLDYNRANIPLVELITKPDFEDLQQIKAFLKKYQTLVKYLDICTGDLETGAIRVDVNVSVNGGNRVEIKNLGSTSEIQDAVNFEYKRQVDELKKGNVIEQETRGWKNNETVKLRSKENAIDYRYFPDPEIPKVHFDEHIHEEVKAILPKLPDQLLEELTVNYKLELKHARFLIDNLNLLDFYYQVIDQIQDVKMVNNWIFHELLGGLNKLDVEVSELSISPETFSSLMKKVINNEIILNNAKKVLSKSIEDPNLSIDNYIEENNMGVKKVGDEEVKTICQGIITNNMETVEKIKNGNKNSINFLLGLAMKQTQGQIKSSVFLNKFKQLLEL</sequence>
<reference evidence="1" key="1">
    <citation type="submission" date="2022-06" db="EMBL/GenBank/DDBJ databases">
        <authorList>
            <person name="Legras J.-L."/>
            <person name="Devillers H."/>
            <person name="Grondin C."/>
        </authorList>
    </citation>
    <scope>NUCLEOTIDE SEQUENCE</scope>
    <source>
        <strain evidence="1">CLIB 1444</strain>
    </source>
</reference>